<dbReference type="STRING" id="698738.OLEAN_C15250"/>
<protein>
    <submittedName>
        <fullName evidence="3">Putative DNA uptake protein and/or related DNA-binding protein/ Competence protein ComEA-like</fullName>
    </submittedName>
</protein>
<dbReference type="EMBL" id="FO203512">
    <property type="protein sequence ID" value="CCK75701.1"/>
    <property type="molecule type" value="Genomic_DNA"/>
</dbReference>
<dbReference type="InterPro" id="IPR003583">
    <property type="entry name" value="Hlx-hairpin-Hlx_DNA-bd_motif"/>
</dbReference>
<evidence type="ECO:0000259" key="2">
    <source>
        <dbReference type="SMART" id="SM00278"/>
    </source>
</evidence>
<dbReference type="InterPro" id="IPR010994">
    <property type="entry name" value="RuvA_2-like"/>
</dbReference>
<keyword evidence="1" id="KW-0732">Signal</keyword>
<dbReference type="InterPro" id="IPR051675">
    <property type="entry name" value="Endo/Exo/Phosphatase_dom_1"/>
</dbReference>
<name>R4YLM4_OLEAN</name>
<dbReference type="NCBIfam" id="TIGR00426">
    <property type="entry name" value="competence protein ComEA helix-hairpin-helix repeat region"/>
    <property type="match status" value="1"/>
</dbReference>
<dbReference type="GO" id="GO:0006281">
    <property type="term" value="P:DNA repair"/>
    <property type="evidence" value="ECO:0007669"/>
    <property type="project" value="InterPro"/>
</dbReference>
<organism evidence="3 4">
    <name type="scientific">Oleispira antarctica RB-8</name>
    <dbReference type="NCBI Taxonomy" id="698738"/>
    <lineage>
        <taxon>Bacteria</taxon>
        <taxon>Pseudomonadati</taxon>
        <taxon>Pseudomonadota</taxon>
        <taxon>Gammaproteobacteria</taxon>
        <taxon>Oceanospirillales</taxon>
        <taxon>Oceanospirillaceae</taxon>
        <taxon>Oleispira</taxon>
    </lineage>
</organism>
<evidence type="ECO:0000313" key="3">
    <source>
        <dbReference type="EMBL" id="CCK75701.1"/>
    </source>
</evidence>
<evidence type="ECO:0000256" key="1">
    <source>
        <dbReference type="SAM" id="SignalP"/>
    </source>
</evidence>
<dbReference type="GO" id="GO:0003677">
    <property type="term" value="F:DNA binding"/>
    <property type="evidence" value="ECO:0007669"/>
    <property type="project" value="UniProtKB-KW"/>
</dbReference>
<sequence>MKSWNVLLNALLLSLVFAFTSVHADETATPSLNINNASIEQLEKIKGLGAKKALAIIEYRSQHGDFESIEDLSKVKGIGSKFIAKNRDRLSIQ</sequence>
<proteinExistence type="predicted"/>
<feature type="domain" description="Helix-hairpin-helix DNA-binding motif class 1" evidence="2">
    <location>
        <begin position="40"/>
        <end position="59"/>
    </location>
</feature>
<dbReference type="PANTHER" id="PTHR21180">
    <property type="entry name" value="ENDONUCLEASE/EXONUCLEASE/PHOSPHATASE FAMILY DOMAIN-CONTAINING PROTEIN 1"/>
    <property type="match status" value="1"/>
</dbReference>
<dbReference type="Gene3D" id="1.10.150.280">
    <property type="entry name" value="AF1531-like domain"/>
    <property type="match status" value="1"/>
</dbReference>
<dbReference type="SMART" id="SM00278">
    <property type="entry name" value="HhH1"/>
    <property type="match status" value="2"/>
</dbReference>
<dbReference type="OrthoDB" id="7510573at2"/>
<dbReference type="AlphaFoldDB" id="R4YLM4"/>
<feature type="signal peptide" evidence="1">
    <location>
        <begin position="1"/>
        <end position="24"/>
    </location>
</feature>
<feature type="chain" id="PRO_5004374249" evidence="1">
    <location>
        <begin position="25"/>
        <end position="93"/>
    </location>
</feature>
<reference evidence="3 4" key="1">
    <citation type="journal article" date="2013" name="Nat. Commun.">
        <title>Genome sequence and functional genomic analysis of the oil-degrading bacterium Oleispira antarctica.</title>
        <authorList>
            <person name="Kube M."/>
            <person name="Chernikova T.N."/>
            <person name="Al-Ramahi Y."/>
            <person name="Beloqui A."/>
            <person name="Lopez-Cortez N."/>
            <person name="Guazzaroni M.E."/>
            <person name="Heipieper H.J."/>
            <person name="Klages S."/>
            <person name="Kotsyurbenko O.R."/>
            <person name="Langer I."/>
            <person name="Nechitaylo T.Y."/>
            <person name="Lunsdorf H."/>
            <person name="Fernandez M."/>
            <person name="Juarez S."/>
            <person name="Ciordia S."/>
            <person name="Singer A."/>
            <person name="Kagan O."/>
            <person name="Egorova O."/>
            <person name="Petit P.A."/>
            <person name="Stogios P."/>
            <person name="Kim Y."/>
            <person name="Tchigvintsev A."/>
            <person name="Flick R."/>
            <person name="Denaro R."/>
            <person name="Genovese M."/>
            <person name="Albar J.P."/>
            <person name="Reva O.N."/>
            <person name="Martinez-Gomariz M."/>
            <person name="Tran H."/>
            <person name="Ferrer M."/>
            <person name="Savchenko A."/>
            <person name="Yakunin A.F."/>
            <person name="Yakimov M.M."/>
            <person name="Golyshina O.V."/>
            <person name="Reinhardt R."/>
            <person name="Golyshin P.N."/>
        </authorList>
    </citation>
    <scope>NUCLEOTIDE SEQUENCE [LARGE SCALE GENOMIC DNA]</scope>
</reference>
<feature type="domain" description="Helix-hairpin-helix DNA-binding motif class 1" evidence="2">
    <location>
        <begin position="70"/>
        <end position="89"/>
    </location>
</feature>
<accession>R4YLM4</accession>
<dbReference type="HOGENOM" id="CLU_052011_3_0_6"/>
<dbReference type="GO" id="GO:0015627">
    <property type="term" value="C:type II protein secretion system complex"/>
    <property type="evidence" value="ECO:0007669"/>
    <property type="project" value="TreeGrafter"/>
</dbReference>
<dbReference type="KEGG" id="oai:OLEAN_C15250"/>
<dbReference type="PANTHER" id="PTHR21180:SF32">
    <property type="entry name" value="ENDONUCLEASE_EXONUCLEASE_PHOSPHATASE FAMILY DOMAIN-CONTAINING PROTEIN 1"/>
    <property type="match status" value="1"/>
</dbReference>
<gene>
    <name evidence="3" type="ORF">OLEAN_C15250</name>
</gene>
<dbReference type="Pfam" id="PF12836">
    <property type="entry name" value="HHH_3"/>
    <property type="match status" value="1"/>
</dbReference>
<keyword evidence="4" id="KW-1185">Reference proteome</keyword>
<dbReference type="SUPFAM" id="SSF47781">
    <property type="entry name" value="RuvA domain 2-like"/>
    <property type="match status" value="1"/>
</dbReference>
<keyword evidence="3" id="KW-0238">DNA-binding</keyword>
<evidence type="ECO:0000313" key="4">
    <source>
        <dbReference type="Proteomes" id="UP000032749"/>
    </source>
</evidence>
<dbReference type="GO" id="GO:0015628">
    <property type="term" value="P:protein secretion by the type II secretion system"/>
    <property type="evidence" value="ECO:0007669"/>
    <property type="project" value="TreeGrafter"/>
</dbReference>
<dbReference type="InterPro" id="IPR004509">
    <property type="entry name" value="Competence_ComEA_HhH"/>
</dbReference>
<dbReference type="Proteomes" id="UP000032749">
    <property type="component" value="Chromosome"/>
</dbReference>